<feature type="chain" id="PRO_5017306334" evidence="1">
    <location>
        <begin position="26"/>
        <end position="65"/>
    </location>
</feature>
<dbReference type="EMBL" id="QYZD01000012">
    <property type="protein sequence ID" value="RJG23059.1"/>
    <property type="molecule type" value="Genomic_DNA"/>
</dbReference>
<reference evidence="2 3" key="1">
    <citation type="submission" date="2018-09" db="EMBL/GenBank/DDBJ databases">
        <title>Paenibacillus SK2017-BO5.</title>
        <authorList>
            <person name="Piskunova J.V."/>
            <person name="Dubiley S.A."/>
            <person name="Severinov K.V."/>
        </authorList>
    </citation>
    <scope>NUCLEOTIDE SEQUENCE [LARGE SCALE GENOMIC DNA]</scope>
    <source>
        <strain evidence="2 3">BO5</strain>
    </source>
</reference>
<gene>
    <name evidence="2" type="ORF">DQX05_14355</name>
</gene>
<dbReference type="Proteomes" id="UP000266177">
    <property type="component" value="Unassembled WGS sequence"/>
</dbReference>
<protein>
    <submittedName>
        <fullName evidence="2">Uncharacterized protein</fullName>
    </submittedName>
</protein>
<dbReference type="RefSeq" id="WP_119794269.1">
    <property type="nucleotide sequence ID" value="NZ_QYZD01000012.1"/>
</dbReference>
<comment type="caution">
    <text evidence="2">The sequence shown here is derived from an EMBL/GenBank/DDBJ whole genome shotgun (WGS) entry which is preliminary data.</text>
</comment>
<proteinExistence type="predicted"/>
<evidence type="ECO:0000256" key="1">
    <source>
        <dbReference type="SAM" id="SignalP"/>
    </source>
</evidence>
<feature type="signal peptide" evidence="1">
    <location>
        <begin position="1"/>
        <end position="25"/>
    </location>
</feature>
<organism evidence="2 3">
    <name type="scientific">Paenibacillus thiaminolyticus</name>
    <name type="common">Bacillus thiaminolyticus</name>
    <dbReference type="NCBI Taxonomy" id="49283"/>
    <lineage>
        <taxon>Bacteria</taxon>
        <taxon>Bacillati</taxon>
        <taxon>Bacillota</taxon>
        <taxon>Bacilli</taxon>
        <taxon>Bacillales</taxon>
        <taxon>Paenibacillaceae</taxon>
        <taxon>Paenibacillus</taxon>
    </lineage>
</organism>
<sequence length="65" mass="7162">MKKQIITFVLSVSMLLSVVAPAAFASEATVAENLQQQSQENRILEIGKDDFSQSVLEAAPMMDKY</sequence>
<keyword evidence="1" id="KW-0732">Signal</keyword>
<evidence type="ECO:0000313" key="3">
    <source>
        <dbReference type="Proteomes" id="UP000266177"/>
    </source>
</evidence>
<name>A0A3A3GI64_PANTH</name>
<evidence type="ECO:0000313" key="2">
    <source>
        <dbReference type="EMBL" id="RJG23059.1"/>
    </source>
</evidence>
<accession>A0A3A3GI64</accession>
<dbReference type="AlphaFoldDB" id="A0A3A3GI64"/>